<keyword evidence="1" id="KW-0812">Transmembrane</keyword>
<proteinExistence type="predicted"/>
<reference evidence="2" key="1">
    <citation type="journal article" date="2021" name="Proc. Natl. Acad. Sci. U.S.A.">
        <title>A Catalog of Tens of Thousands of Viruses from Human Metagenomes Reveals Hidden Associations with Chronic Diseases.</title>
        <authorList>
            <person name="Tisza M.J."/>
            <person name="Buck C.B."/>
        </authorList>
    </citation>
    <scope>NUCLEOTIDE SEQUENCE</scope>
    <source>
        <strain evidence="2">Ctiam3</strain>
    </source>
</reference>
<keyword evidence="1" id="KW-0472">Membrane</keyword>
<organism evidence="2">
    <name type="scientific">Siphoviridae sp. ctiam3</name>
    <dbReference type="NCBI Taxonomy" id="2825624"/>
    <lineage>
        <taxon>Viruses</taxon>
        <taxon>Duplodnaviria</taxon>
        <taxon>Heunggongvirae</taxon>
        <taxon>Uroviricota</taxon>
        <taxon>Caudoviricetes</taxon>
    </lineage>
</organism>
<feature type="transmembrane region" description="Helical" evidence="1">
    <location>
        <begin position="6"/>
        <end position="27"/>
    </location>
</feature>
<keyword evidence="2" id="KW-0449">Lipoprotein</keyword>
<evidence type="ECO:0000256" key="1">
    <source>
        <dbReference type="SAM" id="Phobius"/>
    </source>
</evidence>
<accession>A0A8S5P5V8</accession>
<name>A0A8S5P5V8_9CAUD</name>
<protein>
    <submittedName>
        <fullName evidence="2">Major outer membrane lipoprotein</fullName>
    </submittedName>
</protein>
<sequence>MWGYNLIETITLISGAIGISTVVVHLYDLKVQTERENELLKLRLEIEEVYKGNTHTLELNTQAITTLAKSIDKLNSAVDLMQDKIVDLATEQSATKESVKSAHKRINELNERGIVNDHR</sequence>
<keyword evidence="1" id="KW-1133">Transmembrane helix</keyword>
<dbReference type="EMBL" id="BK015338">
    <property type="protein sequence ID" value="DAE02024.1"/>
    <property type="molecule type" value="Genomic_DNA"/>
</dbReference>
<evidence type="ECO:0000313" key="2">
    <source>
        <dbReference type="EMBL" id="DAE02024.1"/>
    </source>
</evidence>